<dbReference type="Gene3D" id="3.40.390.10">
    <property type="entry name" value="Collagenase (Catalytic Domain)"/>
    <property type="match status" value="1"/>
</dbReference>
<evidence type="ECO:0000256" key="6">
    <source>
        <dbReference type="ARBA" id="ARBA00022833"/>
    </source>
</evidence>
<dbReference type="EMBL" id="JACIER010000020">
    <property type="protein sequence ID" value="MBB4045944.1"/>
    <property type="molecule type" value="Genomic_DNA"/>
</dbReference>
<evidence type="ECO:0000256" key="5">
    <source>
        <dbReference type="ARBA" id="ARBA00022801"/>
    </source>
</evidence>
<reference evidence="11" key="1">
    <citation type="submission" date="2020-08" db="EMBL/GenBank/DDBJ databases">
        <title>Genomic Encyclopedia of Type Strains, Phase IV (KMG-IV): sequencing the most valuable type-strain genomes for metagenomic binning, comparative biology and taxonomic classification.</title>
        <authorList>
            <person name="Goeker M."/>
        </authorList>
    </citation>
    <scope>NUCLEOTIDE SEQUENCE [LARGE SCALE GENOMIC DNA]</scope>
    <source>
        <strain evidence="11">DSM 105720</strain>
    </source>
</reference>
<dbReference type="Proteomes" id="UP000560658">
    <property type="component" value="Unassembled WGS sequence"/>
</dbReference>
<feature type="domain" description="BACON" evidence="10">
    <location>
        <begin position="59"/>
        <end position="109"/>
    </location>
</feature>
<keyword evidence="7 11" id="KW-0482">Metalloprotease</keyword>
<keyword evidence="8" id="KW-1015">Disulfide bond</keyword>
<proteinExistence type="inferred from homology"/>
<dbReference type="GO" id="GO:0008237">
    <property type="term" value="F:metallopeptidase activity"/>
    <property type="evidence" value="ECO:0007669"/>
    <property type="project" value="UniProtKB-KW"/>
</dbReference>
<dbReference type="PANTHER" id="PTHR47466">
    <property type="match status" value="1"/>
</dbReference>
<evidence type="ECO:0000259" key="9">
    <source>
        <dbReference type="Pfam" id="PF05572"/>
    </source>
</evidence>
<dbReference type="Gene3D" id="2.60.40.10">
    <property type="entry name" value="Immunoglobulins"/>
    <property type="match status" value="1"/>
</dbReference>
<dbReference type="InterPro" id="IPR024079">
    <property type="entry name" value="MetalloPept_cat_dom_sf"/>
</dbReference>
<evidence type="ECO:0000256" key="1">
    <source>
        <dbReference type="ARBA" id="ARBA00008721"/>
    </source>
</evidence>
<keyword evidence="5" id="KW-0378">Hydrolase</keyword>
<evidence type="ECO:0000256" key="3">
    <source>
        <dbReference type="ARBA" id="ARBA00022723"/>
    </source>
</evidence>
<evidence type="ECO:0000256" key="4">
    <source>
        <dbReference type="ARBA" id="ARBA00022729"/>
    </source>
</evidence>
<dbReference type="InterPro" id="IPR023852">
    <property type="entry name" value="Metalloproteinase_lipop_BF0631"/>
</dbReference>
<keyword evidence="4" id="KW-0732">Signal</keyword>
<keyword evidence="3" id="KW-0479">Metal-binding</keyword>
<dbReference type="NCBIfam" id="TIGR03952">
    <property type="entry name" value="metzin_BF0631"/>
    <property type="match status" value="1"/>
</dbReference>
<gene>
    <name evidence="11" type="ORF">GGR06_003769</name>
</gene>
<dbReference type="GO" id="GO:0006508">
    <property type="term" value="P:proteolysis"/>
    <property type="evidence" value="ECO:0007669"/>
    <property type="project" value="UniProtKB-KW"/>
</dbReference>
<dbReference type="RefSeq" id="WP_183209424.1">
    <property type="nucleotide sequence ID" value="NZ_JACIER010000020.1"/>
</dbReference>
<dbReference type="PROSITE" id="PS51257">
    <property type="entry name" value="PROKAR_LIPOPROTEIN"/>
    <property type="match status" value="1"/>
</dbReference>
<sequence>MKIRLLFLLPLLTFLMMGCGDSDSDTAALSVSRSSFNDINGKGDQVTLNINSNSTWVISAPSWCSPSMKSGNNSSDVTFVIAPNIEQKSRTGTIKISSDQISRSVTITQHAITLTEAEINSYSYKIPVVFHILYQNKTTSTQYIKEGRVNEIIAACNKLYGGSTNSSNINIEFILATEDEKGNTLTEPGVDRIEVSNPIFDCEDFMGDETKLKYVWDTDKYVNIFLYQFTNENILGISHLPYTVEPDQLDGLNSLDFLPTHSSLNYPHCVSINNTYIYTESIVEGQFYTSVDVVATIAHELGHYLGLHHAFNEAEDGNIDLCEDTDFCEDTPAYNRYEYQEYVTEYSQNKKLTYEDIVVLSQRTDCKTHITSTPNNIMDYEISFMNRFTNDQKARIRYVLTHSPLVPGPKVARSITRATTTPQEFPMRMIK</sequence>
<evidence type="ECO:0000256" key="8">
    <source>
        <dbReference type="ARBA" id="ARBA00023157"/>
    </source>
</evidence>
<keyword evidence="12" id="KW-1185">Reference proteome</keyword>
<dbReference type="GO" id="GO:0046872">
    <property type="term" value="F:metal ion binding"/>
    <property type="evidence" value="ECO:0007669"/>
    <property type="project" value="UniProtKB-KW"/>
</dbReference>
<evidence type="ECO:0000259" key="10">
    <source>
        <dbReference type="Pfam" id="PF13004"/>
    </source>
</evidence>
<comment type="caution">
    <text evidence="11">The sequence shown here is derived from an EMBL/GenBank/DDBJ whole genome shotgun (WGS) entry which is preliminary data.</text>
</comment>
<dbReference type="SUPFAM" id="SSF55486">
    <property type="entry name" value="Metalloproteases ('zincins'), catalytic domain"/>
    <property type="match status" value="1"/>
</dbReference>
<keyword evidence="6" id="KW-0862">Zinc</keyword>
<dbReference type="AlphaFoldDB" id="A0A840D918"/>
<feature type="domain" description="Peptidase M43 pregnancy-associated plasma-A" evidence="9">
    <location>
        <begin position="212"/>
        <end position="400"/>
    </location>
</feature>
<keyword evidence="2" id="KW-0645">Protease</keyword>
<comment type="similarity">
    <text evidence="1">Belongs to the peptidase M43B family.</text>
</comment>
<protein>
    <submittedName>
        <fullName evidence="11">Zinc-dependent metalloproteinase lipoprotein</fullName>
    </submittedName>
</protein>
<dbReference type="InterPro" id="IPR024361">
    <property type="entry name" value="BACON"/>
</dbReference>
<evidence type="ECO:0000256" key="7">
    <source>
        <dbReference type="ARBA" id="ARBA00023049"/>
    </source>
</evidence>
<dbReference type="CDD" id="cd14948">
    <property type="entry name" value="BACON"/>
    <property type="match status" value="1"/>
</dbReference>
<accession>A0A840D918</accession>
<evidence type="ECO:0000313" key="12">
    <source>
        <dbReference type="Proteomes" id="UP000560658"/>
    </source>
</evidence>
<keyword evidence="11" id="KW-0449">Lipoprotein</keyword>
<dbReference type="Pfam" id="PF13004">
    <property type="entry name" value="BACON"/>
    <property type="match status" value="1"/>
</dbReference>
<evidence type="ECO:0000256" key="2">
    <source>
        <dbReference type="ARBA" id="ARBA00022670"/>
    </source>
</evidence>
<dbReference type="PANTHER" id="PTHR47466:SF1">
    <property type="entry name" value="METALLOPROTEASE MEP1 (AFU_ORTHOLOGUE AFUA_1G07730)-RELATED"/>
    <property type="match status" value="1"/>
</dbReference>
<organism evidence="11 12">
    <name type="scientific">Bacteroides reticulotermitis</name>
    <dbReference type="NCBI Taxonomy" id="1133319"/>
    <lineage>
        <taxon>Bacteria</taxon>
        <taxon>Pseudomonadati</taxon>
        <taxon>Bacteroidota</taxon>
        <taxon>Bacteroidia</taxon>
        <taxon>Bacteroidales</taxon>
        <taxon>Bacteroidaceae</taxon>
        <taxon>Bacteroides</taxon>
    </lineage>
</organism>
<dbReference type="InterPro" id="IPR008754">
    <property type="entry name" value="Peptidase_M43"/>
</dbReference>
<evidence type="ECO:0000313" key="11">
    <source>
        <dbReference type="EMBL" id="MBB4045944.1"/>
    </source>
</evidence>
<dbReference type="Pfam" id="PF05572">
    <property type="entry name" value="Peptidase_M43"/>
    <property type="match status" value="1"/>
</dbReference>
<name>A0A840D918_9BACE</name>
<dbReference type="InterPro" id="IPR013783">
    <property type="entry name" value="Ig-like_fold"/>
</dbReference>